<accession>A0A4Z2G1V5</accession>
<proteinExistence type="predicted"/>
<evidence type="ECO:0000313" key="2">
    <source>
        <dbReference type="Proteomes" id="UP000314294"/>
    </source>
</evidence>
<gene>
    <name evidence="1" type="ORF">EYF80_042939</name>
</gene>
<dbReference type="AlphaFoldDB" id="A0A4Z2G1V5"/>
<protein>
    <submittedName>
        <fullName evidence="1">Uncharacterized protein</fullName>
    </submittedName>
</protein>
<organism evidence="1 2">
    <name type="scientific">Liparis tanakae</name>
    <name type="common">Tanaka's snailfish</name>
    <dbReference type="NCBI Taxonomy" id="230148"/>
    <lineage>
        <taxon>Eukaryota</taxon>
        <taxon>Metazoa</taxon>
        <taxon>Chordata</taxon>
        <taxon>Craniata</taxon>
        <taxon>Vertebrata</taxon>
        <taxon>Euteleostomi</taxon>
        <taxon>Actinopterygii</taxon>
        <taxon>Neopterygii</taxon>
        <taxon>Teleostei</taxon>
        <taxon>Neoteleostei</taxon>
        <taxon>Acanthomorphata</taxon>
        <taxon>Eupercaria</taxon>
        <taxon>Perciformes</taxon>
        <taxon>Cottioidei</taxon>
        <taxon>Cottales</taxon>
        <taxon>Liparidae</taxon>
        <taxon>Liparis</taxon>
    </lineage>
</organism>
<dbReference type="Proteomes" id="UP000314294">
    <property type="component" value="Unassembled WGS sequence"/>
</dbReference>
<name>A0A4Z2G1V5_9TELE</name>
<keyword evidence="2" id="KW-1185">Reference proteome</keyword>
<reference evidence="1 2" key="1">
    <citation type="submission" date="2019-03" db="EMBL/GenBank/DDBJ databases">
        <title>First draft genome of Liparis tanakae, snailfish: a comprehensive survey of snailfish specific genes.</title>
        <authorList>
            <person name="Kim W."/>
            <person name="Song I."/>
            <person name="Jeong J.-H."/>
            <person name="Kim D."/>
            <person name="Kim S."/>
            <person name="Ryu S."/>
            <person name="Song J.Y."/>
            <person name="Lee S.K."/>
        </authorList>
    </citation>
    <scope>NUCLEOTIDE SEQUENCE [LARGE SCALE GENOMIC DNA]</scope>
    <source>
        <tissue evidence="1">Muscle</tissue>
    </source>
</reference>
<sequence>MHCKATTKESVVLGLESASVSFSGFPQLLQQQRLFVVPHRAQAFSPPPPLSDAAAAASSAASSTASSSTASSSATSSPLQAADHVAQDVGVRRALVQGVALQGLLDQLLRAGARRGQDALVVGAGADLVPEDLQHPGRRALRGELGRVVRRPLRGLGRRAPVPAGVGPGFHRDPVSVTQGAVQDLGTDEQHATHVEPTLCLLHDYQKLRNKHRVEEKQLDTLESGHLK</sequence>
<evidence type="ECO:0000313" key="1">
    <source>
        <dbReference type="EMBL" id="TNN46883.1"/>
    </source>
</evidence>
<comment type="caution">
    <text evidence="1">The sequence shown here is derived from an EMBL/GenBank/DDBJ whole genome shotgun (WGS) entry which is preliminary data.</text>
</comment>
<dbReference type="EMBL" id="SRLO01000770">
    <property type="protein sequence ID" value="TNN46883.1"/>
    <property type="molecule type" value="Genomic_DNA"/>
</dbReference>